<evidence type="ECO:0000313" key="2">
    <source>
        <dbReference type="Proteomes" id="UP000308600"/>
    </source>
</evidence>
<proteinExistence type="predicted"/>
<protein>
    <submittedName>
        <fullName evidence="1">Uncharacterized protein</fullName>
    </submittedName>
</protein>
<accession>A0ACD3A131</accession>
<sequence>MAPRPWADLPQDTWIIGRLPAFYAAQDAGTLAAFWNQTYKDWFDIWDKDKDTEFQDSRREQLHNRFYNAKKPKLGKREKKKQGKKRPPRAHEVYSQLYYKTDGLDEQVQVELAGQNDRKRKSLPAINKVSKRAYENADEARKEAVREEIKRRKEAEAATTEGNHTPDSYNEAIQALPTIASKFLKEQGAFTGWCFRLIAGGPHPSLGGDLDSFTLDIGKDNEGKRFNQVRNVNSQQEEFLGWLDGVFPHDVRQSRALSGNALLEAIPQTSGSPPSSPPRRQPSPSADDSEDDVPRKPANALEFSRLYRMDEEAEEEELEVGMNTLQNNRAADESHPPSSSAPDGSQTTPSASLPSASAPPGSQSASSPSSSAPQADGSQPTPAASSPSSAAPNDSAAAEITTAGPARTVAAPPTESSPSPLAPDNPLPAQTAATPLTASSPPSPEPDHPLPDQTTAAPPTSTSLSSLSPNVSGSASVQTTAAAPASPPSPRAPDNSTSAHGTTTPHAGVNERGQASNGPGTRVPQDNASDTPLSVAVTSTLDVQTSRRVRKPAKTRDLTTVAGDVIELRPTKRKATSTNRYVTYILNLCELLMDSCSE</sequence>
<reference evidence="1 2" key="1">
    <citation type="journal article" date="2019" name="Nat. Ecol. Evol.">
        <title>Megaphylogeny resolves global patterns of mushroom evolution.</title>
        <authorList>
            <person name="Varga T."/>
            <person name="Krizsan K."/>
            <person name="Foldi C."/>
            <person name="Dima B."/>
            <person name="Sanchez-Garcia M."/>
            <person name="Sanchez-Ramirez S."/>
            <person name="Szollosi G.J."/>
            <person name="Szarkandi J.G."/>
            <person name="Papp V."/>
            <person name="Albert L."/>
            <person name="Andreopoulos W."/>
            <person name="Angelini C."/>
            <person name="Antonin V."/>
            <person name="Barry K.W."/>
            <person name="Bougher N.L."/>
            <person name="Buchanan P."/>
            <person name="Buyck B."/>
            <person name="Bense V."/>
            <person name="Catcheside P."/>
            <person name="Chovatia M."/>
            <person name="Cooper J."/>
            <person name="Damon W."/>
            <person name="Desjardin D."/>
            <person name="Finy P."/>
            <person name="Geml J."/>
            <person name="Haridas S."/>
            <person name="Hughes K."/>
            <person name="Justo A."/>
            <person name="Karasinski D."/>
            <person name="Kautmanova I."/>
            <person name="Kiss B."/>
            <person name="Kocsube S."/>
            <person name="Kotiranta H."/>
            <person name="LaButti K.M."/>
            <person name="Lechner B.E."/>
            <person name="Liimatainen K."/>
            <person name="Lipzen A."/>
            <person name="Lukacs Z."/>
            <person name="Mihaltcheva S."/>
            <person name="Morgado L.N."/>
            <person name="Niskanen T."/>
            <person name="Noordeloos M.E."/>
            <person name="Ohm R.A."/>
            <person name="Ortiz-Santana B."/>
            <person name="Ovrebo C."/>
            <person name="Racz N."/>
            <person name="Riley R."/>
            <person name="Savchenko A."/>
            <person name="Shiryaev A."/>
            <person name="Soop K."/>
            <person name="Spirin V."/>
            <person name="Szebenyi C."/>
            <person name="Tomsovsky M."/>
            <person name="Tulloss R.E."/>
            <person name="Uehling J."/>
            <person name="Grigoriev I.V."/>
            <person name="Vagvolgyi C."/>
            <person name="Papp T."/>
            <person name="Martin F.M."/>
            <person name="Miettinen O."/>
            <person name="Hibbett D.S."/>
            <person name="Nagy L.G."/>
        </authorList>
    </citation>
    <scope>NUCLEOTIDE SEQUENCE [LARGE SCALE GENOMIC DNA]</scope>
    <source>
        <strain evidence="1 2">NL-1719</strain>
    </source>
</reference>
<evidence type="ECO:0000313" key="1">
    <source>
        <dbReference type="EMBL" id="TFK59261.1"/>
    </source>
</evidence>
<organism evidence="1 2">
    <name type="scientific">Pluteus cervinus</name>
    <dbReference type="NCBI Taxonomy" id="181527"/>
    <lineage>
        <taxon>Eukaryota</taxon>
        <taxon>Fungi</taxon>
        <taxon>Dikarya</taxon>
        <taxon>Basidiomycota</taxon>
        <taxon>Agaricomycotina</taxon>
        <taxon>Agaricomycetes</taxon>
        <taxon>Agaricomycetidae</taxon>
        <taxon>Agaricales</taxon>
        <taxon>Pluteineae</taxon>
        <taxon>Pluteaceae</taxon>
        <taxon>Pluteus</taxon>
    </lineage>
</organism>
<dbReference type="Proteomes" id="UP000308600">
    <property type="component" value="Unassembled WGS sequence"/>
</dbReference>
<keyword evidence="2" id="KW-1185">Reference proteome</keyword>
<gene>
    <name evidence="1" type="ORF">BDN72DRAFT_906026</name>
</gene>
<dbReference type="EMBL" id="ML209035">
    <property type="protein sequence ID" value="TFK59261.1"/>
    <property type="molecule type" value="Genomic_DNA"/>
</dbReference>
<name>A0ACD3A131_9AGAR</name>